<dbReference type="Proteomes" id="UP000257016">
    <property type="component" value="Unassembled WGS sequence"/>
</dbReference>
<dbReference type="EMBL" id="OFSN01000002">
    <property type="protein sequence ID" value="SOY58954.1"/>
    <property type="molecule type" value="Genomic_DNA"/>
</dbReference>
<comment type="caution">
    <text evidence="8">The sequence shown here is derived from an EMBL/GenBank/DDBJ whole genome shotgun (WGS) entry which is preliminary data.</text>
</comment>
<dbReference type="InterPro" id="IPR001451">
    <property type="entry name" value="Hexapep"/>
</dbReference>
<sequence>MPLTSGAIRQYAILRCPNNLPNGALTAMSIVIFGAGGLGREVLATLQLTGHNVLAFVVEPGYAAQPIRGVPVFDNIEPWLARADVSFVIAVGDCRARKRIASKLHTRHFTTLMHPAVIKGHDVVIGKGAIFLGPASMTTDVEIGEHALINPGCVISHDCKIGAFANLGPGVSLAGGVTVGEGADLGVGAVVAPRCTIGAGAIVGAGAVVIRDVDPGATVVGVPARPLVRRAASAAAS</sequence>
<feature type="site" description="Increases basicity of active site His" evidence="5">
    <location>
        <position position="158"/>
    </location>
</feature>
<feature type="binding site" evidence="6">
    <location>
        <position position="92"/>
    </location>
    <ligand>
        <name>substrate</name>
    </ligand>
</feature>
<evidence type="ECO:0000256" key="3">
    <source>
        <dbReference type="ARBA" id="ARBA00022737"/>
    </source>
</evidence>
<dbReference type="InterPro" id="IPR018357">
    <property type="entry name" value="Hexapep_transf_CS"/>
</dbReference>
<protein>
    <submittedName>
        <fullName evidence="8">Sugar O-acyltransferase, sialic acid O-acetyltransferase NeuD family</fullName>
    </submittedName>
</protein>
<evidence type="ECO:0000259" key="7">
    <source>
        <dbReference type="Pfam" id="PF17836"/>
    </source>
</evidence>
<proteinExistence type="inferred from homology"/>
<dbReference type="PROSITE" id="PS00101">
    <property type="entry name" value="HEXAPEP_TRANSFERASES"/>
    <property type="match status" value="1"/>
</dbReference>
<dbReference type="Gene3D" id="2.160.10.10">
    <property type="entry name" value="Hexapeptide repeat proteins"/>
    <property type="match status" value="1"/>
</dbReference>
<name>A0A375BZ13_9BURK</name>
<dbReference type="InterPro" id="IPR041561">
    <property type="entry name" value="PglD_N"/>
</dbReference>
<evidence type="ECO:0000256" key="2">
    <source>
        <dbReference type="ARBA" id="ARBA00022679"/>
    </source>
</evidence>
<evidence type="ECO:0000256" key="1">
    <source>
        <dbReference type="ARBA" id="ARBA00007274"/>
    </source>
</evidence>
<gene>
    <name evidence="8" type="ORF">CBM2586_A100017</name>
</gene>
<evidence type="ECO:0000256" key="4">
    <source>
        <dbReference type="ARBA" id="ARBA00023315"/>
    </source>
</evidence>
<dbReference type="NCBIfam" id="TIGR03570">
    <property type="entry name" value="NeuD_NnaD"/>
    <property type="match status" value="1"/>
</dbReference>
<dbReference type="Pfam" id="PF00132">
    <property type="entry name" value="Hexapep"/>
    <property type="match status" value="1"/>
</dbReference>
<dbReference type="Pfam" id="PF17836">
    <property type="entry name" value="PglD_N"/>
    <property type="match status" value="1"/>
</dbReference>
<keyword evidence="3" id="KW-0677">Repeat</keyword>
<dbReference type="CDD" id="cd03360">
    <property type="entry name" value="LbH_AT_putative"/>
    <property type="match status" value="1"/>
</dbReference>
<evidence type="ECO:0000256" key="5">
    <source>
        <dbReference type="PIRSR" id="PIRSR620019-1"/>
    </source>
</evidence>
<reference evidence="8" key="1">
    <citation type="submission" date="2018-01" db="EMBL/GenBank/DDBJ databases">
        <authorList>
            <person name="Clerissi C."/>
        </authorList>
    </citation>
    <scope>NUCLEOTIDE SEQUENCE</scope>
    <source>
        <strain evidence="8">Cupriavidus taiwanensis LMG 19430</strain>
    </source>
</reference>
<organism evidence="8">
    <name type="scientific">Cupriavidus taiwanensis</name>
    <dbReference type="NCBI Taxonomy" id="164546"/>
    <lineage>
        <taxon>Bacteria</taxon>
        <taxon>Pseudomonadati</taxon>
        <taxon>Pseudomonadota</taxon>
        <taxon>Betaproteobacteria</taxon>
        <taxon>Burkholderiales</taxon>
        <taxon>Burkholderiaceae</taxon>
        <taxon>Cupriavidus</taxon>
    </lineage>
</organism>
<dbReference type="SUPFAM" id="SSF51161">
    <property type="entry name" value="Trimeric LpxA-like enzymes"/>
    <property type="match status" value="1"/>
</dbReference>
<feature type="domain" description="PglD N-terminal" evidence="7">
    <location>
        <begin position="30"/>
        <end position="104"/>
    </location>
</feature>
<evidence type="ECO:0000256" key="6">
    <source>
        <dbReference type="PIRSR" id="PIRSR620019-2"/>
    </source>
</evidence>
<dbReference type="InterPro" id="IPR050179">
    <property type="entry name" value="Trans_hexapeptide_repeat"/>
</dbReference>
<keyword evidence="4" id="KW-0012">Acyltransferase</keyword>
<dbReference type="GO" id="GO:0016746">
    <property type="term" value="F:acyltransferase activity"/>
    <property type="evidence" value="ECO:0007669"/>
    <property type="project" value="UniProtKB-KW"/>
</dbReference>
<dbReference type="AlphaFoldDB" id="A0A375BZ13"/>
<dbReference type="Gene3D" id="3.40.50.20">
    <property type="match status" value="1"/>
</dbReference>
<keyword evidence="2" id="KW-0808">Transferase</keyword>
<evidence type="ECO:0000313" key="8">
    <source>
        <dbReference type="EMBL" id="SOY58954.1"/>
    </source>
</evidence>
<comment type="similarity">
    <text evidence="1">Belongs to the transferase hexapeptide repeat family.</text>
</comment>
<accession>A0A375BZ13</accession>
<dbReference type="PANTHER" id="PTHR43300">
    <property type="entry name" value="ACETYLTRANSFERASE"/>
    <property type="match status" value="1"/>
</dbReference>
<dbReference type="PANTHER" id="PTHR43300:SF7">
    <property type="entry name" value="UDP-N-ACETYLBACILLOSAMINE N-ACETYLTRANSFERASE"/>
    <property type="match status" value="1"/>
</dbReference>
<dbReference type="InterPro" id="IPR011004">
    <property type="entry name" value="Trimer_LpxA-like_sf"/>
</dbReference>
<dbReference type="InterPro" id="IPR020019">
    <property type="entry name" value="AcTrfase_PglD-like"/>
</dbReference>
<feature type="active site" description="Proton acceptor" evidence="5">
    <location>
        <position position="157"/>
    </location>
</feature>